<accession>A0A6J6DZ66</accession>
<dbReference type="PANTHER" id="PTHR30535:SF4">
    <property type="entry name" value="HEMIN-BINDING PERIPLASMIC PROTEIN HMUT"/>
    <property type="match status" value="1"/>
</dbReference>
<dbReference type="SUPFAM" id="SSF53807">
    <property type="entry name" value="Helical backbone' metal receptor"/>
    <property type="match status" value="1"/>
</dbReference>
<dbReference type="InterPro" id="IPR002491">
    <property type="entry name" value="ABC_transptr_periplasmic_BD"/>
</dbReference>
<proteinExistence type="predicted"/>
<dbReference type="Pfam" id="PF01497">
    <property type="entry name" value="Peripla_BP_2"/>
    <property type="match status" value="1"/>
</dbReference>
<gene>
    <name evidence="2" type="ORF">UFOPK1684_00561</name>
</gene>
<dbReference type="EMBL" id="CAEZTM010000018">
    <property type="protein sequence ID" value="CAB4568464.1"/>
    <property type="molecule type" value="Genomic_DNA"/>
</dbReference>
<dbReference type="PROSITE" id="PS50983">
    <property type="entry name" value="FE_B12_PBP"/>
    <property type="match status" value="1"/>
</dbReference>
<name>A0A6J6DZ66_9ZZZZ</name>
<dbReference type="AlphaFoldDB" id="A0A6J6DZ66"/>
<evidence type="ECO:0000313" key="2">
    <source>
        <dbReference type="EMBL" id="CAB4568464.1"/>
    </source>
</evidence>
<sequence length="373" mass="38725">MTSLRPTLRAPLALAVALSVSLGLVGCQPGSYTTTLDAPAAAGARAPLSEIVWLQDPRAYVGTSTALLETNALEPLEPALSQSLPVTVESDELSGQLSLTISSTDRVLALDMSGSLAATVWALGFGDRLIGRDISTTFPGVEHLPVVTGSGHAMSPESVLALRPDLIITDGTIGPIDVVLQLRDAGIPVVFVRVAPGLSQPAELARRVAQIFGAPEAGALLAQRVTADIADVTGVIAARAPQAREDKLRMVFLYLRGANGIYYLFGEESGAGELITALGGIDIATEIGWVGLRPMTDEALIAANPDLILVMTGGLESVGGVEDLVALKPALGLTRAGAHLRFVDMADSQVLSFGPRTALVIDALARAIYAPEQ</sequence>
<protein>
    <submittedName>
        <fullName evidence="2">Unannotated protein</fullName>
    </submittedName>
</protein>
<feature type="domain" description="Fe/B12 periplasmic-binding" evidence="1">
    <location>
        <begin position="108"/>
        <end position="372"/>
    </location>
</feature>
<dbReference type="Gene3D" id="3.40.50.1980">
    <property type="entry name" value="Nitrogenase molybdenum iron protein domain"/>
    <property type="match status" value="2"/>
</dbReference>
<dbReference type="PANTHER" id="PTHR30535">
    <property type="entry name" value="VITAMIN B12-BINDING PROTEIN"/>
    <property type="match status" value="1"/>
</dbReference>
<dbReference type="InterPro" id="IPR050902">
    <property type="entry name" value="ABC_Transporter_SBP"/>
</dbReference>
<evidence type="ECO:0000259" key="1">
    <source>
        <dbReference type="PROSITE" id="PS50983"/>
    </source>
</evidence>
<reference evidence="2" key="1">
    <citation type="submission" date="2020-05" db="EMBL/GenBank/DDBJ databases">
        <authorList>
            <person name="Chiriac C."/>
            <person name="Salcher M."/>
            <person name="Ghai R."/>
            <person name="Kavagutti S V."/>
        </authorList>
    </citation>
    <scope>NUCLEOTIDE SEQUENCE</scope>
</reference>
<dbReference type="PROSITE" id="PS51257">
    <property type="entry name" value="PROKAR_LIPOPROTEIN"/>
    <property type="match status" value="1"/>
</dbReference>
<organism evidence="2">
    <name type="scientific">freshwater metagenome</name>
    <dbReference type="NCBI Taxonomy" id="449393"/>
    <lineage>
        <taxon>unclassified sequences</taxon>
        <taxon>metagenomes</taxon>
        <taxon>ecological metagenomes</taxon>
    </lineage>
</organism>